<dbReference type="PANTHER" id="PTHR47963">
    <property type="entry name" value="DEAD-BOX ATP-DEPENDENT RNA HELICASE 47, MITOCHONDRIAL"/>
    <property type="match status" value="1"/>
</dbReference>
<proteinExistence type="inferred from homology"/>
<dbReference type="SUPFAM" id="SSF52540">
    <property type="entry name" value="P-loop containing nucleoside triphosphate hydrolases"/>
    <property type="match status" value="1"/>
</dbReference>
<keyword evidence="9" id="KW-0051">Antiviral defense</keyword>
<comment type="similarity">
    <text evidence="1">In the N-terminal section; belongs to the CRISPR-associated nuclease Cas3-HD family.</text>
</comment>
<dbReference type="InterPro" id="IPR038257">
    <property type="entry name" value="CRISPR-assoc_Cas3_HD_sf"/>
</dbReference>
<dbReference type="Proteomes" id="UP000886469">
    <property type="component" value="Unassembled WGS sequence"/>
</dbReference>
<sequence length="941" mass="104629">MAGMMINASKPYFRYWGKAKPQDGSGTQFHLLPYHCLDVAAVGLEFCRKAPAFCRLLGQRLNFNDHVALQRWIVFWLAIHDLGKFSEAFQSQRPDLFKAMRGRPPDASKEYKLRHDSLGMQFWSKPLMDYVKKDVWFGPQTGLYECGLNYWARAVTGHHGQPPQEGGSWKANFHWQDDPYAILEFTTDIRALIFEDREAAIPTMLDPEAFELASQDLSWWMAGLAVLADWLGSNTDYFAYRADTENPLPLREYWEHARRQAVVALDHSGVLPLNVGRALAFDALFPSIITPSPLQAWAATAELSQGPQIYLLEDVTGAGKTEAAVLLAHRLMAAGHADGFFIGLPTMATANAMYGRIAQVYARLFEENASLVLAHGQRNLVEAFAESVIPAGPVDADKQQLDETASARCSAWLADHNKRALMAPAGVGTLDQALLAVLHSRHQSLRLLGLFRKVLVVDEVHACDTYMQGILENLLIFHARAGGSAILLSATLPQRMKKALLRAFARGCGCQRELSMMAGRTDYPLVTSWHSDRPDRPAEIPIATRDDVKRTVAVDYLSDEAQVIAAIETALAAGKCVCWIRNTVADALEACALFRGKLPADKLTLFHARFALRDRLHTERKVLTLFGKRSTPARRRGRLVIATQVVEQSLDADWDFVVSDLAPIDRLIQRAGRLQRHPRDQQGWRLQDPAARDQRGEPRLCVFGPGWTDVPKADWFKSAFRKAANVYSHHGQLWLTAKALQNGGFAMPGGARSLIEGVFGSDTEIPTALEHNANQAEGKAYGDASQAQQNTVKLELGYVRGGFDWWSEAKTPSRLGEASVNVVLARWETGQLVPWCAHANLRHAWAYSTVRVAERLIAKTAEPKDPERQAALEQALLTLPGRGQWAVLLPLELINEAWTGEAWSKKSGQEAFVLRRWQYQSESGLLGLEAPDEDSSGATPR</sequence>
<evidence type="ECO:0000256" key="3">
    <source>
        <dbReference type="ARBA" id="ARBA00022722"/>
    </source>
</evidence>
<evidence type="ECO:0000256" key="5">
    <source>
        <dbReference type="ARBA" id="ARBA00022741"/>
    </source>
</evidence>
<dbReference type="InterPro" id="IPR054712">
    <property type="entry name" value="Cas3-like_dom"/>
</dbReference>
<dbReference type="RefSeq" id="WP_332352014.1">
    <property type="nucleotide sequence ID" value="NZ_JAZKUC010000001.1"/>
</dbReference>
<comment type="similarity">
    <text evidence="2">In the central section; belongs to the CRISPR-associated helicase Cas3 family.</text>
</comment>
<evidence type="ECO:0000313" key="12">
    <source>
        <dbReference type="Proteomes" id="UP000886469"/>
    </source>
</evidence>
<dbReference type="InterPro" id="IPR050547">
    <property type="entry name" value="DEAD_box_RNA_helicases"/>
</dbReference>
<evidence type="ECO:0000256" key="2">
    <source>
        <dbReference type="ARBA" id="ARBA00009046"/>
    </source>
</evidence>
<protein>
    <submittedName>
        <fullName evidence="11">CRISPR-associated helicase Cas3</fullName>
    </submittedName>
</protein>
<dbReference type="SMART" id="SM00487">
    <property type="entry name" value="DEXDc"/>
    <property type="match status" value="1"/>
</dbReference>
<dbReference type="EMBL" id="SPMX01000017">
    <property type="protein sequence ID" value="NMQ05190.1"/>
    <property type="molecule type" value="Genomic_DNA"/>
</dbReference>
<dbReference type="PROSITE" id="PS51643">
    <property type="entry name" value="HD_CAS3"/>
    <property type="match status" value="1"/>
</dbReference>
<evidence type="ECO:0000256" key="4">
    <source>
        <dbReference type="ARBA" id="ARBA00022723"/>
    </source>
</evidence>
<dbReference type="InterPro" id="IPR027417">
    <property type="entry name" value="P-loop_NTPase"/>
</dbReference>
<organism evidence="11 12">
    <name type="scientific">Candidatus Accumulibacter contiguus</name>
    <dbReference type="NCBI Taxonomy" id="2954381"/>
    <lineage>
        <taxon>Bacteria</taxon>
        <taxon>Pseudomonadati</taxon>
        <taxon>Pseudomonadota</taxon>
        <taxon>Betaproteobacteria</taxon>
        <taxon>Candidatus Accumulibacter</taxon>
    </lineage>
</organism>
<gene>
    <name evidence="11" type="primary">cas3</name>
    <name evidence="11" type="ORF">E4Q08_07890</name>
</gene>
<keyword evidence="6" id="KW-0378">Hydrolase</keyword>
<dbReference type="Pfam" id="PF22590">
    <property type="entry name" value="Cas3-like_C_2"/>
    <property type="match status" value="1"/>
</dbReference>
<dbReference type="Gene3D" id="3.40.50.300">
    <property type="entry name" value="P-loop containing nucleotide triphosphate hydrolases"/>
    <property type="match status" value="2"/>
</dbReference>
<accession>A0ABX1T9F6</accession>
<keyword evidence="12" id="KW-1185">Reference proteome</keyword>
<dbReference type="Gene3D" id="1.10.3210.30">
    <property type="match status" value="1"/>
</dbReference>
<dbReference type="InterPro" id="IPR006474">
    <property type="entry name" value="Helicase_Cas3_CRISPR-ass_core"/>
</dbReference>
<name>A0ABX1T9F6_9PROT</name>
<keyword evidence="4" id="KW-0479">Metal-binding</keyword>
<keyword evidence="7" id="KW-0347">Helicase</keyword>
<keyword evidence="3" id="KW-0540">Nuclease</keyword>
<dbReference type="InterPro" id="IPR014001">
    <property type="entry name" value="Helicase_ATP-bd"/>
</dbReference>
<dbReference type="NCBIfam" id="TIGR01596">
    <property type="entry name" value="cas3_HD"/>
    <property type="match status" value="1"/>
</dbReference>
<evidence type="ECO:0000259" key="10">
    <source>
        <dbReference type="PROSITE" id="PS51643"/>
    </source>
</evidence>
<evidence type="ECO:0000256" key="1">
    <source>
        <dbReference type="ARBA" id="ARBA00006847"/>
    </source>
</evidence>
<dbReference type="InterPro" id="IPR006483">
    <property type="entry name" value="CRISPR-assoc_Cas3_HD"/>
</dbReference>
<dbReference type="Pfam" id="PF18019">
    <property type="entry name" value="Cas3_HD"/>
    <property type="match status" value="1"/>
</dbReference>
<reference evidence="11" key="1">
    <citation type="submission" date="2019-03" db="EMBL/GenBank/DDBJ databases">
        <title>Metabolic reconstructions from genomes of highly enriched 'Candidatus Accumulibacter' and 'Candidatus Competibacter' bioreactor populations.</title>
        <authorList>
            <person name="Annavajhala M.K."/>
            <person name="Welles L."/>
            <person name="Abbas B."/>
            <person name="Sorokin D."/>
            <person name="Park H."/>
            <person name="Van Loosdrecht M."/>
            <person name="Chandran K."/>
        </authorList>
    </citation>
    <scope>NUCLEOTIDE SEQUENCE</scope>
    <source>
        <strain evidence="11">SBR_L</strain>
    </source>
</reference>
<evidence type="ECO:0000313" key="11">
    <source>
        <dbReference type="EMBL" id="NMQ05190.1"/>
    </source>
</evidence>
<dbReference type="CDD" id="cd09641">
    <property type="entry name" value="Cas3''_I"/>
    <property type="match status" value="1"/>
</dbReference>
<evidence type="ECO:0000256" key="7">
    <source>
        <dbReference type="ARBA" id="ARBA00022806"/>
    </source>
</evidence>
<evidence type="ECO:0000256" key="9">
    <source>
        <dbReference type="ARBA" id="ARBA00023118"/>
    </source>
</evidence>
<feature type="domain" description="HD Cas3-type" evidence="10">
    <location>
        <begin position="25"/>
        <end position="231"/>
    </location>
</feature>
<evidence type="ECO:0000256" key="6">
    <source>
        <dbReference type="ARBA" id="ARBA00022801"/>
    </source>
</evidence>
<evidence type="ECO:0000256" key="8">
    <source>
        <dbReference type="ARBA" id="ARBA00022840"/>
    </source>
</evidence>
<keyword evidence="5" id="KW-0547">Nucleotide-binding</keyword>
<comment type="caution">
    <text evidence="11">The sequence shown here is derived from an EMBL/GenBank/DDBJ whole genome shotgun (WGS) entry which is preliminary data.</text>
</comment>
<dbReference type="PANTHER" id="PTHR47963:SF9">
    <property type="entry name" value="CRISPR-ASSOCIATED ENDONUCLEASE_HELICASE CAS3"/>
    <property type="match status" value="1"/>
</dbReference>
<keyword evidence="8" id="KW-0067">ATP-binding</keyword>
<dbReference type="NCBIfam" id="TIGR01587">
    <property type="entry name" value="cas3_core"/>
    <property type="match status" value="1"/>
</dbReference>